<dbReference type="InterPro" id="IPR000086">
    <property type="entry name" value="NUDIX_hydrolase_dom"/>
</dbReference>
<comment type="cofactor">
    <cofactor evidence="1">
        <name>Mg(2+)</name>
        <dbReference type="ChEBI" id="CHEBI:18420"/>
    </cofactor>
</comment>
<dbReference type="EMBL" id="CP091511">
    <property type="protein sequence ID" value="UOO89807.1"/>
    <property type="molecule type" value="Genomic_DNA"/>
</dbReference>
<dbReference type="PROSITE" id="PS51462">
    <property type="entry name" value="NUDIX"/>
    <property type="match status" value="1"/>
</dbReference>
<organism evidence="4 5">
    <name type="scientific">Vitreoscilla massiliensis</name>
    <dbReference type="NCBI Taxonomy" id="1689272"/>
    <lineage>
        <taxon>Bacteria</taxon>
        <taxon>Pseudomonadati</taxon>
        <taxon>Pseudomonadota</taxon>
        <taxon>Betaproteobacteria</taxon>
        <taxon>Neisseriales</taxon>
        <taxon>Neisseriaceae</taxon>
        <taxon>Vitreoscilla</taxon>
    </lineage>
</organism>
<dbReference type="InterPro" id="IPR020084">
    <property type="entry name" value="NUDIX_hydrolase_CS"/>
</dbReference>
<evidence type="ECO:0000256" key="1">
    <source>
        <dbReference type="ARBA" id="ARBA00001946"/>
    </source>
</evidence>
<dbReference type="PROSITE" id="PS00893">
    <property type="entry name" value="NUDIX_BOX"/>
    <property type="match status" value="1"/>
</dbReference>
<proteinExistence type="predicted"/>
<feature type="domain" description="Nudix hydrolase" evidence="3">
    <location>
        <begin position="7"/>
        <end position="147"/>
    </location>
</feature>
<dbReference type="Pfam" id="PF00293">
    <property type="entry name" value="NUDIX"/>
    <property type="match status" value="1"/>
</dbReference>
<dbReference type="InterPro" id="IPR051325">
    <property type="entry name" value="Nudix_hydrolase_domain"/>
</dbReference>
<protein>
    <submittedName>
        <fullName evidence="4">Dihydroneopterin triphosphate diphosphatase</fullName>
        <ecNumber evidence="4">3.6.1.67</ecNumber>
    </submittedName>
</protein>
<evidence type="ECO:0000259" key="3">
    <source>
        <dbReference type="PROSITE" id="PS51462"/>
    </source>
</evidence>
<dbReference type="RefSeq" id="WP_058355615.1">
    <property type="nucleotide sequence ID" value="NZ_CABKVG010000007.1"/>
</dbReference>
<name>A0ABY4E2P8_9NEIS</name>
<dbReference type="PANTHER" id="PTHR21340">
    <property type="entry name" value="DIADENOSINE 5,5-P1,P4-TETRAPHOSPHATE PYROPHOSPHOHYDROLASE MUTT"/>
    <property type="match status" value="1"/>
</dbReference>
<dbReference type="Gene3D" id="3.90.79.10">
    <property type="entry name" value="Nucleoside Triphosphate Pyrophosphohydrolase"/>
    <property type="match status" value="1"/>
</dbReference>
<dbReference type="PANTHER" id="PTHR21340:SF0">
    <property type="entry name" value="BIS(5'-NUCLEOSYL)-TETRAPHOSPHATASE [ASYMMETRICAL]"/>
    <property type="match status" value="1"/>
</dbReference>
<dbReference type="CDD" id="cd04664">
    <property type="entry name" value="NUDIX_DHNTPase_like"/>
    <property type="match status" value="1"/>
</dbReference>
<dbReference type="InterPro" id="IPR003564">
    <property type="entry name" value="DHNTPase"/>
</dbReference>
<accession>A0ABY4E2P8</accession>
<dbReference type="GO" id="GO:0019177">
    <property type="term" value="F:dihydroneopterin triphosphate pyrophosphohydrolase activity"/>
    <property type="evidence" value="ECO:0007669"/>
    <property type="project" value="UniProtKB-EC"/>
</dbReference>
<keyword evidence="5" id="KW-1185">Reference proteome</keyword>
<evidence type="ECO:0000256" key="2">
    <source>
        <dbReference type="ARBA" id="ARBA00022801"/>
    </source>
</evidence>
<sequence length="152" mass="17439">MNTPSKPYKRPVSVLVVIHHQCQRFLMLQRIDNADFWQSVTGSLEADELPLDTAIRELCEETGLCLAKEQVHDWQLHYDYDIYPEYWHRYPPGTRRNTEHVFSVDVALDSPITIAPAEHSAYRWVDADTALTLAYSPSNRNAIAQLILQAAS</sequence>
<dbReference type="InterPro" id="IPR015797">
    <property type="entry name" value="NUDIX_hydrolase-like_dom_sf"/>
</dbReference>
<dbReference type="PRINTS" id="PR01404">
    <property type="entry name" value="NPPPHYDRLASE"/>
</dbReference>
<dbReference type="Proteomes" id="UP000832011">
    <property type="component" value="Chromosome"/>
</dbReference>
<dbReference type="EC" id="3.6.1.67" evidence="4"/>
<keyword evidence="2 4" id="KW-0378">Hydrolase</keyword>
<gene>
    <name evidence="4" type="primary">nudB</name>
    <name evidence="4" type="ORF">LVJ82_02120</name>
</gene>
<dbReference type="NCBIfam" id="NF006961">
    <property type="entry name" value="PRK09438.1"/>
    <property type="match status" value="1"/>
</dbReference>
<evidence type="ECO:0000313" key="5">
    <source>
        <dbReference type="Proteomes" id="UP000832011"/>
    </source>
</evidence>
<reference evidence="4 5" key="1">
    <citation type="journal article" date="2022" name="Res Sq">
        <title>Evolution of multicellular longitudinally dividing oral cavity symbionts (Neisseriaceae).</title>
        <authorList>
            <person name="Nyongesa S."/>
            <person name="Weber P."/>
            <person name="Bernet E."/>
            <person name="Pullido F."/>
            <person name="Nieckarz M."/>
            <person name="Delaby M."/>
            <person name="Nieves C."/>
            <person name="Viehboeck T."/>
            <person name="Krause N."/>
            <person name="Rivera-Millot A."/>
            <person name="Nakamura A."/>
            <person name="Vischer N."/>
            <person name="VanNieuwenhze M."/>
            <person name="Brun Y."/>
            <person name="Cava F."/>
            <person name="Bulgheresi S."/>
            <person name="Veyrier F."/>
        </authorList>
    </citation>
    <scope>NUCLEOTIDE SEQUENCE [LARGE SCALE GENOMIC DNA]</scope>
    <source>
        <strain evidence="4 5">SN4</strain>
    </source>
</reference>
<dbReference type="SUPFAM" id="SSF55811">
    <property type="entry name" value="Nudix"/>
    <property type="match status" value="1"/>
</dbReference>
<evidence type="ECO:0000313" key="4">
    <source>
        <dbReference type="EMBL" id="UOO89807.1"/>
    </source>
</evidence>